<name>A0A1B9GN08_9TREE</name>
<feature type="region of interest" description="Disordered" evidence="1">
    <location>
        <begin position="320"/>
        <end position="339"/>
    </location>
</feature>
<accession>A0A1B9GN08</accession>
<keyword evidence="3" id="KW-1185">Reference proteome</keyword>
<evidence type="ECO:0000313" key="3">
    <source>
        <dbReference type="Proteomes" id="UP000092666"/>
    </source>
</evidence>
<dbReference type="SUPFAM" id="SSF51197">
    <property type="entry name" value="Clavaminate synthase-like"/>
    <property type="match status" value="1"/>
</dbReference>
<reference evidence="3" key="2">
    <citation type="submission" date="2013-12" db="EMBL/GenBank/DDBJ databases">
        <title>Evolution of pathogenesis and genome organization in the Tremellales.</title>
        <authorList>
            <person name="Cuomo C."/>
            <person name="Litvintseva A."/>
            <person name="Heitman J."/>
            <person name="Chen Y."/>
            <person name="Sun S."/>
            <person name="Springer D."/>
            <person name="Dromer F."/>
            <person name="Young S."/>
            <person name="Zeng Q."/>
            <person name="Chapman S."/>
            <person name="Gujja S."/>
            <person name="Saif S."/>
            <person name="Birren B."/>
        </authorList>
    </citation>
    <scope>NUCLEOTIDE SEQUENCE [LARGE SCALE GENOMIC DNA]</scope>
    <source>
        <strain evidence="3">BCC8398</strain>
    </source>
</reference>
<dbReference type="EMBL" id="KI669508">
    <property type="protein sequence ID" value="OCF32459.1"/>
    <property type="molecule type" value="Genomic_DNA"/>
</dbReference>
<reference evidence="2 3" key="1">
    <citation type="submission" date="2013-07" db="EMBL/GenBank/DDBJ databases">
        <title>The Genome Sequence of Cryptococcus heveanensis BCC8398.</title>
        <authorList>
            <consortium name="The Broad Institute Genome Sequencing Platform"/>
            <person name="Cuomo C."/>
            <person name="Litvintseva A."/>
            <person name="Chen Y."/>
            <person name="Heitman J."/>
            <person name="Sun S."/>
            <person name="Springer D."/>
            <person name="Dromer F."/>
            <person name="Young S.K."/>
            <person name="Zeng Q."/>
            <person name="Gargeya S."/>
            <person name="Fitzgerald M."/>
            <person name="Abouelleil A."/>
            <person name="Alvarado L."/>
            <person name="Berlin A.M."/>
            <person name="Chapman S.B."/>
            <person name="Dewar J."/>
            <person name="Goldberg J."/>
            <person name="Griggs A."/>
            <person name="Gujja S."/>
            <person name="Hansen M."/>
            <person name="Howarth C."/>
            <person name="Imamovic A."/>
            <person name="Larimer J."/>
            <person name="McCowan C."/>
            <person name="Murphy C."/>
            <person name="Pearson M."/>
            <person name="Priest M."/>
            <person name="Roberts A."/>
            <person name="Saif S."/>
            <person name="Shea T."/>
            <person name="Sykes S."/>
            <person name="Wortman J."/>
            <person name="Nusbaum C."/>
            <person name="Birren B."/>
        </authorList>
    </citation>
    <scope>NUCLEOTIDE SEQUENCE [LARGE SCALE GENOMIC DNA]</scope>
    <source>
        <strain evidence="2 3">BCC8398</strain>
    </source>
</reference>
<dbReference type="Gene3D" id="2.60.120.620">
    <property type="entry name" value="q2cbj1_9rhob like domain"/>
    <property type="match status" value="1"/>
</dbReference>
<evidence type="ECO:0000313" key="2">
    <source>
        <dbReference type="EMBL" id="OCF32459.1"/>
    </source>
</evidence>
<sequence length="354" mass="40771">MSSTTTTSTTTETPKVLRLRPKVDDAMPLPPFEYAHIFDEANYGDWRDELATKGWTVVKGAVPRERALSYRERMFEWLESFPLGFKRDDPSTWTNEHLPVHAKGGMFWSYGLSHESFCWDLRQEQGIIDAFTKVWGTDELVTSFDAGCIMLPGRTDVKDDQPWEHMDQSRHRRGFYCVQGIANLNENGPDDGGLMVMTGSSQLVEEYFDTFGRTYEKERTFGAFDYWMFSDEELKWFENKGCKWVKVTAGPGDLILWDSRALHYNVRPKGEKDRCCTYICMAPAKLQTEEDKRIRKEAFEAERGTTHVPIGHVYSRAFTPSVRDGKPDPLDTGRPRDRIPQTDKILKLAGIKAY</sequence>
<dbReference type="Proteomes" id="UP000092666">
    <property type="component" value="Unassembled WGS sequence"/>
</dbReference>
<feature type="compositionally biased region" description="Basic and acidic residues" evidence="1">
    <location>
        <begin position="323"/>
        <end position="339"/>
    </location>
</feature>
<proteinExistence type="predicted"/>
<protein>
    <recommendedName>
        <fullName evidence="4">Phytanoyl-CoA dioxygenase</fullName>
    </recommendedName>
</protein>
<dbReference type="OrthoDB" id="445007at2759"/>
<dbReference type="AlphaFoldDB" id="A0A1B9GN08"/>
<dbReference type="PANTHER" id="PTHR31630">
    <property type="entry name" value="PHYTANOYL-COA DIOXYGENASE-RELATED-RELATED"/>
    <property type="match status" value="1"/>
</dbReference>
<organism evidence="2 3">
    <name type="scientific">Kwoniella heveanensis BCC8398</name>
    <dbReference type="NCBI Taxonomy" id="1296120"/>
    <lineage>
        <taxon>Eukaryota</taxon>
        <taxon>Fungi</taxon>
        <taxon>Dikarya</taxon>
        <taxon>Basidiomycota</taxon>
        <taxon>Agaricomycotina</taxon>
        <taxon>Tremellomycetes</taxon>
        <taxon>Tremellales</taxon>
        <taxon>Cryptococcaceae</taxon>
        <taxon>Kwoniella</taxon>
    </lineage>
</organism>
<evidence type="ECO:0008006" key="4">
    <source>
        <dbReference type="Google" id="ProtNLM"/>
    </source>
</evidence>
<dbReference type="PANTHER" id="PTHR31630:SF6">
    <property type="entry name" value="PHYTANOYL-COA DIOXYGENASE-RELATED"/>
    <property type="match status" value="1"/>
</dbReference>
<evidence type="ECO:0000256" key="1">
    <source>
        <dbReference type="SAM" id="MobiDB-lite"/>
    </source>
</evidence>
<gene>
    <name evidence="2" type="ORF">I316_05885</name>
</gene>